<dbReference type="PANTHER" id="PTHR46006">
    <property type="entry name" value="RHO GUANINE NUCLEOTIDE EXCHANGE FACTOR AT 64C, ISOFORM A"/>
    <property type="match status" value="1"/>
</dbReference>
<evidence type="ECO:0000259" key="9">
    <source>
        <dbReference type="PROSITE" id="PS50003"/>
    </source>
</evidence>
<dbReference type="Pfam" id="PF12763">
    <property type="entry name" value="EH"/>
    <property type="match status" value="1"/>
</dbReference>
<feature type="compositionally biased region" description="Acidic residues" evidence="7">
    <location>
        <begin position="1419"/>
        <end position="1432"/>
    </location>
</feature>
<feature type="domain" description="WH2" evidence="13">
    <location>
        <begin position="1083"/>
        <end position="1100"/>
    </location>
</feature>
<evidence type="ECO:0000259" key="11">
    <source>
        <dbReference type="PROSITE" id="PS50031"/>
    </source>
</evidence>
<dbReference type="Pfam" id="PF02205">
    <property type="entry name" value="WH2"/>
    <property type="match status" value="1"/>
</dbReference>
<dbReference type="PROSITE" id="PS50002">
    <property type="entry name" value="SH3"/>
    <property type="match status" value="1"/>
</dbReference>
<organism evidence="14 15">
    <name type="scientific">Rhodotorula mucilaginosa</name>
    <name type="common">Yeast</name>
    <name type="synonym">Rhodotorula rubra</name>
    <dbReference type="NCBI Taxonomy" id="5537"/>
    <lineage>
        <taxon>Eukaryota</taxon>
        <taxon>Fungi</taxon>
        <taxon>Dikarya</taxon>
        <taxon>Basidiomycota</taxon>
        <taxon>Pucciniomycotina</taxon>
        <taxon>Microbotryomycetes</taxon>
        <taxon>Sporidiobolales</taxon>
        <taxon>Sporidiobolaceae</taxon>
        <taxon>Rhodotorula</taxon>
    </lineage>
</organism>
<accession>A0A9P6VV33</accession>
<evidence type="ECO:0000256" key="6">
    <source>
        <dbReference type="PROSITE-ProRule" id="PRU00192"/>
    </source>
</evidence>
<feature type="compositionally biased region" description="Polar residues" evidence="7">
    <location>
        <begin position="322"/>
        <end position="335"/>
    </location>
</feature>
<dbReference type="InterPro" id="IPR000261">
    <property type="entry name" value="EH_dom"/>
</dbReference>
<feature type="compositionally biased region" description="Pro residues" evidence="7">
    <location>
        <begin position="1055"/>
        <end position="1067"/>
    </location>
</feature>
<feature type="compositionally biased region" description="Basic and acidic residues" evidence="7">
    <location>
        <begin position="1354"/>
        <end position="1363"/>
    </location>
</feature>
<dbReference type="InterPro" id="IPR011992">
    <property type="entry name" value="EF-hand-dom_pair"/>
</dbReference>
<dbReference type="GO" id="GO:0035025">
    <property type="term" value="P:positive regulation of Rho protein signal transduction"/>
    <property type="evidence" value="ECO:0007669"/>
    <property type="project" value="TreeGrafter"/>
</dbReference>
<feature type="compositionally biased region" description="Basic and acidic residues" evidence="7">
    <location>
        <begin position="768"/>
        <end position="799"/>
    </location>
</feature>
<dbReference type="GO" id="GO:0003779">
    <property type="term" value="F:actin binding"/>
    <property type="evidence" value="ECO:0007669"/>
    <property type="project" value="InterPro"/>
</dbReference>
<keyword evidence="5" id="KW-0963">Cytoplasm</keyword>
<feature type="compositionally biased region" description="Basic and acidic residues" evidence="7">
    <location>
        <begin position="405"/>
        <end position="423"/>
    </location>
</feature>
<sequence length="1876" mass="206576">MSWMNQPYQGGYGQPQGFMQPQPTGYLPQMQQMPMQVRLLSIPTASPPNRLTRSLTPREQAQRTGFQPQMAMQPQPTGFMGLQQQQQRPQQPMQMQPTGFAGGQQPPMQRPINTGFQQQPPQPLRPQATGFNSSGLGAGVQAQFLNTFMPAQGIQPSAYMQPGQMQFAAQQQQQQLAPQRTGFQPPPQQQQLSLQQQFQQNNQAQLGQASVPIPWKLTPEEKKRYDQIFRAWDQQGSGFLPGSMAKEVFGQAGLGTDELMAIWNLADVNDRGKLNIDEFHVAMGLIYRRLNGNPIPATLPAEMAPPSARDLEDSANFLTSLLKNDTNRRATNQTDLADGPQSRAKLRSFNDSSAPGAGTRKDATVYRNDDDATPVYKSSSRHLNRDDVRPSRQGSGADSPSTELDDVKRRLKEAQREAERGREEDDEEEDLKEELRRLNRKIQRVQDDLDDNRRSGRRTAAKDEERRMFERELLRLEHEDLPRLEKRIEDKEREKRLDRKKYALERDDRNATFGRYDDRSDRQRDRYERERYRSSSRHRHDDEDDDRHRDFEDDDRHGSSRHGYNRGTFDRDDRRRGDDRDEMRSPPPAPPKPAPPVKSEAPRPPPPTSAPPPVASPPPSGAPASTDLKSMSAAERQAYIRAEAQRRVQERLRALGVAAPSATPNGSGVDHTVQERLEADKAEAARKAAEADEQLKAKELERQAKLERERQKGIAVEHALQETHHDTETVQKVREEIERSADDVKSPGAAENADAQHAMKAAENQLDAEERALQEREQQLMREREERRKRIEQLEREAQEAEENFARSKATFQQQATSKPKTTTAPPPPPPPASRQKPAPPPSRKAVEPPKPPQHGEDDDGFAAPAPPRSAPAVAAPSPPVAPPAPPVPVINSPPAISSPPAVQSPQKSPSMNPFHRLQSGGVSSPAASTPGGGKPNPFFAAAAASTNSAAPAASHPPPAPAAPPVSKPAFRPPPPSSDDDWDAPASLEKDIDESDSDDEPALGSARARQAALAQNLFSGLGMGGGRSPQAATPPSRSAAATPVAQAPSANVAGAPPPPPPPPPAAPAAPAAAAAASPPAPVARGALLGEIQHGLKLRKATTVDKSGPIGAGAVLGDPSPPVQHYVPPPSPSPAPQEPEPVAPAAPSVHEAVHEPEPVAAPESEAETLPAIVTEDPLDAVDLTKTLRVRSLFAYEAQREEDLGFEENRVLLAHPAKDPNGDWWYGSTEQNGSKFGWFPKSYVAEYHARPARALYPYTAASDDELSFEEETTLAIVEQTDESWWKAEKDGIIGLVPAAYFELNRSTEPAPSPPNADSARGSLPQEPDSRTSEPASEPDTDTDSEADSEDEGASGEAREAERLRVLEAAGLLVKPAPVEASPKRRHRRPPPARPQRRPESALVTNEPTETAQSEGEHDAPPEPEEQEDRIEDAYDLYQRAMREQEPPALSVAATPSTQDQPHEESFAPQTPSLLSATSVGSNLKDTWHTTTSGIFNRRSRSSTVGEKSRPVISSPLMPQGDSSENVNRASGIFGSSWSSLVDESALADLPDRERKRQEACYEFIATEQSYVQSLQLVIEVFFSALQPVLPEKASSIIFANIDDILLFNTVLLSDLEERQRESRLYINTIGDVIEKHMGSVGSHYRGYCLNQANAARTLSDLKTSDRSLTTLLDGLRVKNLELEHFLLEPMQRVTRYPLLISHILRYTDSDHPDHAALERALHTAEQTLNDINEAIRVNETREKLAWLSDNVEFPGVVGRLDLTAPTRLLGPRRIIREGQVEKHKSRRQLQAYLFNDLLLFTEAAGAGQTVYRYPIPLEECSVRSHMRDSTEFTVTHRGDKIRVRAETPRAAATWVRDIDQAREDKCPSIMASAAPSAL</sequence>
<dbReference type="PROSITE" id="PS50003">
    <property type="entry name" value="PH_DOMAIN"/>
    <property type="match status" value="1"/>
</dbReference>
<dbReference type="CDD" id="cd00174">
    <property type="entry name" value="SH3"/>
    <property type="match status" value="1"/>
</dbReference>
<dbReference type="SMART" id="SM00326">
    <property type="entry name" value="SH3"/>
    <property type="match status" value="2"/>
</dbReference>
<evidence type="ECO:0000259" key="8">
    <source>
        <dbReference type="PROSITE" id="PS50002"/>
    </source>
</evidence>
<feature type="compositionally biased region" description="Low complexity" evidence="7">
    <location>
        <begin position="941"/>
        <end position="954"/>
    </location>
</feature>
<feature type="compositionally biased region" description="Basic and acidic residues" evidence="7">
    <location>
        <begin position="546"/>
        <end position="558"/>
    </location>
</feature>
<dbReference type="OrthoDB" id="1716625at2759"/>
<keyword evidence="4 6" id="KW-0728">SH3 domain</keyword>
<dbReference type="GO" id="GO:0005737">
    <property type="term" value="C:cytoplasm"/>
    <property type="evidence" value="ECO:0007669"/>
    <property type="project" value="UniProtKB-SubCell"/>
</dbReference>
<dbReference type="Pfam" id="PF00621">
    <property type="entry name" value="RhoGEF"/>
    <property type="match status" value="1"/>
</dbReference>
<dbReference type="EMBL" id="PUHQ01000110">
    <property type="protein sequence ID" value="KAG0655821.1"/>
    <property type="molecule type" value="Genomic_DNA"/>
</dbReference>
<comment type="subcellular location">
    <subcellularLocation>
        <location evidence="1">Cytoplasm</location>
    </subcellularLocation>
</comment>
<feature type="compositionally biased region" description="Basic and acidic residues" evidence="7">
    <location>
        <begin position="480"/>
        <end position="533"/>
    </location>
</feature>
<evidence type="ECO:0000256" key="5">
    <source>
        <dbReference type="ARBA" id="ARBA00022490"/>
    </source>
</evidence>
<dbReference type="InterPro" id="IPR002048">
    <property type="entry name" value="EF_hand_dom"/>
</dbReference>
<feature type="compositionally biased region" description="Acidic residues" evidence="7">
    <location>
        <begin position="1334"/>
        <end position="1351"/>
    </location>
</feature>
<dbReference type="InterPro" id="IPR036028">
    <property type="entry name" value="SH3-like_dom_sf"/>
</dbReference>
<feature type="compositionally biased region" description="Pro residues" evidence="7">
    <location>
        <begin position="1118"/>
        <end position="1143"/>
    </location>
</feature>
<evidence type="ECO:0000256" key="1">
    <source>
        <dbReference type="ARBA" id="ARBA00004496"/>
    </source>
</evidence>
<reference evidence="14 15" key="1">
    <citation type="submission" date="2020-11" db="EMBL/GenBank/DDBJ databases">
        <title>Kefir isolates.</title>
        <authorList>
            <person name="Marcisauskas S."/>
            <person name="Kim Y."/>
            <person name="Blasche S."/>
        </authorList>
    </citation>
    <scope>NUCLEOTIDE SEQUENCE [LARGE SCALE GENOMIC DNA]</scope>
    <source>
        <strain evidence="14 15">KR</strain>
    </source>
</reference>
<dbReference type="SMART" id="SM00027">
    <property type="entry name" value="EH"/>
    <property type="match status" value="1"/>
</dbReference>
<feature type="compositionally biased region" description="Low complexity" evidence="7">
    <location>
        <begin position="813"/>
        <end position="824"/>
    </location>
</feature>
<dbReference type="Gene3D" id="2.30.30.40">
    <property type="entry name" value="SH3 Domains"/>
    <property type="match status" value="2"/>
</dbReference>
<protein>
    <recommendedName>
        <fullName evidence="2">Actin cytoskeleton-regulatory complex protein PAN1</fullName>
    </recommendedName>
    <alternativeName>
        <fullName evidence="3">Actin cytoskeleton-regulatory complex protein pan1</fullName>
    </alternativeName>
</protein>
<feature type="region of interest" description="Disordered" evidence="7">
    <location>
        <begin position="44"/>
        <end position="104"/>
    </location>
</feature>
<feature type="compositionally biased region" description="Basic and acidic residues" evidence="7">
    <location>
        <begin position="719"/>
        <end position="745"/>
    </location>
</feature>
<dbReference type="SMART" id="SM00233">
    <property type="entry name" value="PH"/>
    <property type="match status" value="1"/>
</dbReference>
<dbReference type="InterPro" id="IPR001452">
    <property type="entry name" value="SH3_domain"/>
</dbReference>
<dbReference type="InterPro" id="IPR000219">
    <property type="entry name" value="DH_dom"/>
</dbReference>
<dbReference type="Gene3D" id="2.30.29.30">
    <property type="entry name" value="Pleckstrin-homology domain (PH domain)/Phosphotyrosine-binding domain (PTB)"/>
    <property type="match status" value="1"/>
</dbReference>
<feature type="compositionally biased region" description="Basic and acidic residues" evidence="7">
    <location>
        <begin position="359"/>
        <end position="370"/>
    </location>
</feature>
<feature type="non-terminal residue" evidence="14">
    <location>
        <position position="1"/>
    </location>
</feature>
<feature type="compositionally biased region" description="Low complexity" evidence="7">
    <location>
        <begin position="1028"/>
        <end position="1054"/>
    </location>
</feature>
<comment type="caution">
    <text evidence="14">The sequence shown here is derived from an EMBL/GenBank/DDBJ whole genome shotgun (WGS) entry which is preliminary data.</text>
</comment>
<keyword evidence="15" id="KW-1185">Reference proteome</keyword>
<feature type="domain" description="EH" evidence="11">
    <location>
        <begin position="221"/>
        <end position="310"/>
    </location>
</feature>
<evidence type="ECO:0000256" key="4">
    <source>
        <dbReference type="ARBA" id="ARBA00022443"/>
    </source>
</evidence>
<feature type="compositionally biased region" description="Polar residues" evidence="7">
    <location>
        <begin position="392"/>
        <end position="402"/>
    </location>
</feature>
<dbReference type="PANTHER" id="PTHR46006:SF6">
    <property type="entry name" value="INTERSECTIN-2 ISOFORM X1"/>
    <property type="match status" value="1"/>
</dbReference>
<dbReference type="Proteomes" id="UP000777482">
    <property type="component" value="Unassembled WGS sequence"/>
</dbReference>
<feature type="region of interest" description="Disordered" evidence="7">
    <location>
        <begin position="1"/>
        <end position="27"/>
    </location>
</feature>
<feature type="compositionally biased region" description="Low complexity" evidence="7">
    <location>
        <begin position="890"/>
        <end position="906"/>
    </location>
</feature>
<dbReference type="SUPFAM" id="SSF48065">
    <property type="entry name" value="DBL homology domain (DH-domain)"/>
    <property type="match status" value="1"/>
</dbReference>
<dbReference type="GO" id="GO:0005509">
    <property type="term" value="F:calcium ion binding"/>
    <property type="evidence" value="ECO:0007669"/>
    <property type="project" value="InterPro"/>
</dbReference>
<dbReference type="InterPro" id="IPR001849">
    <property type="entry name" value="PH_domain"/>
</dbReference>
<evidence type="ECO:0000313" key="15">
    <source>
        <dbReference type="Proteomes" id="UP000777482"/>
    </source>
</evidence>
<dbReference type="Pfam" id="PF00018">
    <property type="entry name" value="SH3_1"/>
    <property type="match status" value="1"/>
</dbReference>
<dbReference type="PROSITE" id="PS50222">
    <property type="entry name" value="EF_HAND_2"/>
    <property type="match status" value="1"/>
</dbReference>
<dbReference type="CDD" id="cd00160">
    <property type="entry name" value="RhoGEF"/>
    <property type="match status" value="1"/>
</dbReference>
<feature type="compositionally biased region" description="Acidic residues" evidence="7">
    <location>
        <begin position="991"/>
        <end position="1001"/>
    </location>
</feature>
<dbReference type="InterPro" id="IPR003124">
    <property type="entry name" value="WH2_dom"/>
</dbReference>
<dbReference type="InterPro" id="IPR035899">
    <property type="entry name" value="DBL_dom_sf"/>
</dbReference>
<dbReference type="SMART" id="SM00325">
    <property type="entry name" value="RhoGEF"/>
    <property type="match status" value="1"/>
</dbReference>
<feature type="compositionally biased region" description="Basic and acidic residues" evidence="7">
    <location>
        <begin position="568"/>
        <end position="584"/>
    </location>
</feature>
<feature type="compositionally biased region" description="Low complexity" evidence="7">
    <location>
        <begin position="1002"/>
        <end position="1015"/>
    </location>
</feature>
<feature type="compositionally biased region" description="Basic and acidic residues" evidence="7">
    <location>
        <begin position="701"/>
        <end position="712"/>
    </location>
</feature>
<feature type="region of interest" description="Disordered" evidence="7">
    <location>
        <begin position="1099"/>
        <end position="1172"/>
    </location>
</feature>
<dbReference type="Gene3D" id="1.10.238.10">
    <property type="entry name" value="EF-hand"/>
    <property type="match status" value="1"/>
</dbReference>
<feature type="region of interest" description="Disordered" evidence="7">
    <location>
        <begin position="480"/>
        <end position="638"/>
    </location>
</feature>
<feature type="region of interest" description="Disordered" evidence="7">
    <location>
        <begin position="169"/>
        <end position="206"/>
    </location>
</feature>
<dbReference type="InterPro" id="IPR051480">
    <property type="entry name" value="Endocytic_GEF_Adapter"/>
</dbReference>
<gene>
    <name evidence="14" type="ORF">C6P46_000673</name>
</gene>
<evidence type="ECO:0000259" key="10">
    <source>
        <dbReference type="PROSITE" id="PS50010"/>
    </source>
</evidence>
<dbReference type="SUPFAM" id="SSF50729">
    <property type="entry name" value="PH domain-like"/>
    <property type="match status" value="1"/>
</dbReference>
<evidence type="ECO:0000256" key="3">
    <source>
        <dbReference type="ARBA" id="ARBA00020728"/>
    </source>
</evidence>
<feature type="domain" description="DH" evidence="10">
    <location>
        <begin position="1553"/>
        <end position="1732"/>
    </location>
</feature>
<dbReference type="SUPFAM" id="SSF47473">
    <property type="entry name" value="EF-hand"/>
    <property type="match status" value="1"/>
</dbReference>
<feature type="region of interest" description="Disordered" evidence="7">
    <location>
        <begin position="701"/>
        <end position="1079"/>
    </location>
</feature>
<dbReference type="Pfam" id="PF16652">
    <property type="entry name" value="PH_13"/>
    <property type="match status" value="1"/>
</dbReference>
<dbReference type="PROSITE" id="PS50031">
    <property type="entry name" value="EH"/>
    <property type="match status" value="1"/>
</dbReference>
<name>A0A9P6VV33_RHOMI</name>
<feature type="region of interest" description="Disordered" evidence="7">
    <location>
        <begin position="1303"/>
        <end position="1525"/>
    </location>
</feature>
<evidence type="ECO:0000313" key="14">
    <source>
        <dbReference type="EMBL" id="KAG0655821.1"/>
    </source>
</evidence>
<feature type="compositionally biased region" description="Polar residues" evidence="7">
    <location>
        <begin position="1400"/>
        <end position="1411"/>
    </location>
</feature>
<dbReference type="PROSITE" id="PS51082">
    <property type="entry name" value="WH2"/>
    <property type="match status" value="1"/>
</dbReference>
<dbReference type="GO" id="GO:0005085">
    <property type="term" value="F:guanyl-nucleotide exchange factor activity"/>
    <property type="evidence" value="ECO:0007669"/>
    <property type="project" value="InterPro"/>
</dbReference>
<feature type="compositionally biased region" description="Low complexity" evidence="7">
    <location>
        <begin position="1068"/>
        <end position="1077"/>
    </location>
</feature>
<dbReference type="CDD" id="cd00052">
    <property type="entry name" value="EH"/>
    <property type="match status" value="1"/>
</dbReference>
<dbReference type="Gene3D" id="1.20.900.10">
    <property type="entry name" value="Dbl homology (DH) domain"/>
    <property type="match status" value="1"/>
</dbReference>
<feature type="compositionally biased region" description="Pro residues" evidence="7">
    <location>
        <begin position="877"/>
        <end position="889"/>
    </location>
</feature>
<feature type="compositionally biased region" description="Polar residues" evidence="7">
    <location>
        <begin position="44"/>
        <end position="76"/>
    </location>
</feature>
<proteinExistence type="predicted"/>
<evidence type="ECO:0000256" key="2">
    <source>
        <dbReference type="ARBA" id="ARBA00015110"/>
    </source>
</evidence>
<feature type="compositionally biased region" description="Pro residues" evidence="7">
    <location>
        <begin position="955"/>
        <end position="977"/>
    </location>
</feature>
<feature type="compositionally biased region" description="Pro residues" evidence="7">
    <location>
        <begin position="585"/>
        <end position="621"/>
    </location>
</feature>
<feature type="compositionally biased region" description="Pro residues" evidence="7">
    <location>
        <begin position="825"/>
        <end position="853"/>
    </location>
</feature>
<feature type="domain" description="PH" evidence="9">
    <location>
        <begin position="1771"/>
        <end position="1861"/>
    </location>
</feature>
<dbReference type="InterPro" id="IPR011993">
    <property type="entry name" value="PH-like_dom_sf"/>
</dbReference>
<feature type="compositionally biased region" description="Polar residues" evidence="7">
    <location>
        <begin position="1465"/>
        <end position="1492"/>
    </location>
</feature>
<dbReference type="SUPFAM" id="SSF50044">
    <property type="entry name" value="SH3-domain"/>
    <property type="match status" value="2"/>
</dbReference>
<feature type="compositionally biased region" description="Low complexity" evidence="7">
    <location>
        <begin position="83"/>
        <end position="97"/>
    </location>
</feature>
<evidence type="ECO:0000256" key="7">
    <source>
        <dbReference type="SAM" id="MobiDB-lite"/>
    </source>
</evidence>
<evidence type="ECO:0000259" key="12">
    <source>
        <dbReference type="PROSITE" id="PS50222"/>
    </source>
</evidence>
<feature type="domain" description="SH3" evidence="8">
    <location>
        <begin position="1245"/>
        <end position="1304"/>
    </location>
</feature>
<feature type="region of interest" description="Disordered" evidence="7">
    <location>
        <begin position="322"/>
        <end position="431"/>
    </location>
</feature>
<dbReference type="PROSITE" id="PS50010">
    <property type="entry name" value="DH_2"/>
    <property type="match status" value="1"/>
</dbReference>
<evidence type="ECO:0000259" key="13">
    <source>
        <dbReference type="PROSITE" id="PS51082"/>
    </source>
</evidence>
<feature type="domain" description="EF-hand" evidence="12">
    <location>
        <begin position="254"/>
        <end position="289"/>
    </location>
</feature>